<dbReference type="EMBL" id="CP060789">
    <property type="protein sequence ID" value="QNP55424.1"/>
    <property type="molecule type" value="Genomic_DNA"/>
</dbReference>
<evidence type="ECO:0000313" key="2">
    <source>
        <dbReference type="Proteomes" id="UP000516117"/>
    </source>
</evidence>
<accession>A0A7H0H4F8</accession>
<protein>
    <submittedName>
        <fullName evidence="1">Uncharacterized protein</fullName>
    </submittedName>
</protein>
<proteinExistence type="predicted"/>
<gene>
    <name evidence="1" type="ORF">H9L22_14640</name>
</gene>
<dbReference type="KEGG" id="tdf:H9L22_14640"/>
<reference evidence="1 2" key="1">
    <citation type="submission" date="2020-08" db="EMBL/GenBank/DDBJ databases">
        <title>Genome sequence of Tessaracoccus defluvii JCM 17540T.</title>
        <authorList>
            <person name="Hyun D.-W."/>
            <person name="Bae J.-W."/>
        </authorList>
    </citation>
    <scope>NUCLEOTIDE SEQUENCE [LARGE SCALE GENOMIC DNA]</scope>
    <source>
        <strain evidence="1 2">JCM 17540</strain>
    </source>
</reference>
<name>A0A7H0H4F8_9ACTN</name>
<evidence type="ECO:0000313" key="1">
    <source>
        <dbReference type="EMBL" id="QNP55424.1"/>
    </source>
</evidence>
<keyword evidence="2" id="KW-1185">Reference proteome</keyword>
<dbReference type="AlphaFoldDB" id="A0A7H0H4F8"/>
<dbReference type="RefSeq" id="WP_187720554.1">
    <property type="nucleotide sequence ID" value="NZ_BAABBL010000009.1"/>
</dbReference>
<sequence length="129" mass="14476">MGIGLADLAGLLNMGPPMYAWFQQTEAVVGFAPQKPNAMRPIILRHWAPSGPLAYVFARTSSLERVEVRNPAHDHREEWPKCWLHDDGNIVASRPLPVLKDALDPTHRLCSEDDQATIDAVRAARWQTK</sequence>
<organism evidence="1 2">
    <name type="scientific">Tessaracoccus defluvii</name>
    <dbReference type="NCBI Taxonomy" id="1285901"/>
    <lineage>
        <taxon>Bacteria</taxon>
        <taxon>Bacillati</taxon>
        <taxon>Actinomycetota</taxon>
        <taxon>Actinomycetes</taxon>
        <taxon>Propionibacteriales</taxon>
        <taxon>Propionibacteriaceae</taxon>
        <taxon>Tessaracoccus</taxon>
    </lineage>
</organism>
<dbReference type="Proteomes" id="UP000516117">
    <property type="component" value="Chromosome"/>
</dbReference>